<sequence>MNILKRALIEKTGHENGFENILSSHDDGVLLGSALHGIQALIAEDNYRWIVDIHSEVSKYLYSELTRCFPNATRPDRKFVLLQINDLAIFLRRASKLAQSLPNQLAVDYDKQVTEELTHFADAETKATEIERIVRQRIGQQKFRDGMLQYWGGACAVTGVDVTEVLRASHAKPWAECKSDTERLDVFNGFLLCAHLDALFDRFLISFDDKGQMLISPKLSQNQRDILGLNDDLCLRWIADRHLLYLDYHRAKFFDLQGG</sequence>
<dbReference type="eggNOG" id="COG3440">
    <property type="taxonomic scope" value="Bacteria"/>
</dbReference>
<dbReference type="EMBL" id="CP002738">
    <property type="protein sequence ID" value="AEG01192.1"/>
    <property type="molecule type" value="Genomic_DNA"/>
</dbReference>
<dbReference type="STRING" id="857087.Metme_2810"/>
<dbReference type="RefSeq" id="WP_013819426.1">
    <property type="nucleotide sequence ID" value="NC_015572.1"/>
</dbReference>
<dbReference type="AlphaFoldDB" id="G0A053"/>
<accession>G0A053</accession>
<reference evidence="2 3" key="1">
    <citation type="journal article" date="2011" name="J. Bacteriol.">
        <title>Complete Genome Sequence of the Aerobic Marine Methanotroph Methylomonas methanica MC09.</title>
        <authorList>
            <person name="Boden R."/>
            <person name="Cunliffe M."/>
            <person name="Scanlan J."/>
            <person name="Moussard H."/>
            <person name="Kits K.D."/>
            <person name="Klotz M.G."/>
            <person name="Jetten M.S."/>
            <person name="Vuilleumier S."/>
            <person name="Han J."/>
            <person name="Peters L."/>
            <person name="Mikhailova N."/>
            <person name="Teshima H."/>
            <person name="Tapia R."/>
            <person name="Kyrpides N."/>
            <person name="Ivanova N."/>
            <person name="Pagani I."/>
            <person name="Cheng J.F."/>
            <person name="Goodwin L."/>
            <person name="Han C."/>
            <person name="Hauser L."/>
            <person name="Land M.L."/>
            <person name="Lapidus A."/>
            <person name="Lucas S."/>
            <person name="Pitluck S."/>
            <person name="Woyke T."/>
            <person name="Stein L."/>
            <person name="Murrell J.C."/>
        </authorList>
    </citation>
    <scope>NUCLEOTIDE SEQUENCE [LARGE SCALE GENOMIC DNA]</scope>
    <source>
        <strain evidence="2 3">MC09</strain>
    </source>
</reference>
<protein>
    <recommendedName>
        <fullName evidence="1">HNH nuclease domain-containing protein</fullName>
    </recommendedName>
</protein>
<reference key="2">
    <citation type="submission" date="2011-05" db="EMBL/GenBank/DDBJ databases">
        <title>Complete genome sequence of the aerobic marine methanotroph Methylomonas methanica MC09.</title>
        <authorList>
            <person name="Boden R."/>
            <person name="Cunliffe M."/>
            <person name="Scanlan J."/>
            <person name="Moussard H."/>
            <person name="Kits K.D."/>
            <person name="Klotz M."/>
            <person name="Jetten M."/>
            <person name="Vuilleumier S."/>
            <person name="Han J."/>
            <person name="Peters L."/>
            <person name="Mikhailova N."/>
            <person name="Teshima H."/>
            <person name="Tapia R."/>
            <person name="Kyrpides N."/>
            <person name="Ivanova N."/>
            <person name="Pagani I."/>
            <person name="Cheng J.-F."/>
            <person name="Goodwin L."/>
            <person name="Han C."/>
            <person name="Hauser L."/>
            <person name="Land M."/>
            <person name="Lapidus A."/>
            <person name="Lucas S."/>
            <person name="Pitluck S."/>
            <person name="Woyke T."/>
            <person name="Stein L.Y."/>
            <person name="Murrell C."/>
        </authorList>
    </citation>
    <scope>NUCLEOTIDE SEQUENCE</scope>
    <source>
        <strain>MC09</strain>
    </source>
</reference>
<evidence type="ECO:0000259" key="1">
    <source>
        <dbReference type="Pfam" id="PF13391"/>
    </source>
</evidence>
<dbReference type="InterPro" id="IPR003615">
    <property type="entry name" value="HNH_nuc"/>
</dbReference>
<dbReference type="KEGG" id="mmt:Metme_2810"/>
<dbReference type="Proteomes" id="UP000008888">
    <property type="component" value="Chromosome"/>
</dbReference>
<keyword evidence="3" id="KW-1185">Reference proteome</keyword>
<dbReference type="Pfam" id="PF13391">
    <property type="entry name" value="HNH_2"/>
    <property type="match status" value="1"/>
</dbReference>
<reference evidence="3" key="3">
    <citation type="submission" date="2011-05" db="EMBL/GenBank/DDBJ databases">
        <title>Complete sequence of Methylomonas methanica MC09.</title>
        <authorList>
            <consortium name="US DOE Joint Genome Institute"/>
            <person name="Lucas S."/>
            <person name="Han J."/>
            <person name="Lapidus A."/>
            <person name="Cheng J.-F."/>
            <person name="Goodwin L."/>
            <person name="Pitluck S."/>
            <person name="Peters L."/>
            <person name="Mikhailova N."/>
            <person name="Teshima H."/>
            <person name="Han C."/>
            <person name="Tapia R."/>
            <person name="Land M."/>
            <person name="Hauser L."/>
            <person name="Kyrpides N."/>
            <person name="Ivanova N."/>
            <person name="Pagani I."/>
            <person name="Stein L."/>
            <person name="Woyke T."/>
        </authorList>
    </citation>
    <scope>NUCLEOTIDE SEQUENCE [LARGE SCALE GENOMIC DNA]</scope>
    <source>
        <strain evidence="3">MC09</strain>
    </source>
</reference>
<dbReference type="OrthoDB" id="529575at2"/>
<gene>
    <name evidence="2" type="ordered locus">Metme_2810</name>
</gene>
<proteinExistence type="predicted"/>
<organism evidence="2 3">
    <name type="scientific">Methylomonas methanica (strain DSM 25384 / MC09)</name>
    <dbReference type="NCBI Taxonomy" id="857087"/>
    <lineage>
        <taxon>Bacteria</taxon>
        <taxon>Pseudomonadati</taxon>
        <taxon>Pseudomonadota</taxon>
        <taxon>Gammaproteobacteria</taxon>
        <taxon>Methylococcales</taxon>
        <taxon>Methylococcaceae</taxon>
        <taxon>Methylomonas</taxon>
    </lineage>
</organism>
<evidence type="ECO:0000313" key="2">
    <source>
        <dbReference type="EMBL" id="AEG01192.1"/>
    </source>
</evidence>
<evidence type="ECO:0000313" key="3">
    <source>
        <dbReference type="Proteomes" id="UP000008888"/>
    </source>
</evidence>
<feature type="domain" description="HNH nuclease" evidence="1">
    <location>
        <begin position="155"/>
        <end position="208"/>
    </location>
</feature>
<name>G0A053_METMM</name>
<dbReference type="HOGENOM" id="CLU_094932_0_0_6"/>